<evidence type="ECO:0000313" key="14">
    <source>
        <dbReference type="Proteomes" id="UP000283785"/>
    </source>
</evidence>
<dbReference type="Proteomes" id="UP000286211">
    <property type="component" value="Unassembled WGS sequence"/>
</dbReference>
<evidence type="ECO:0000313" key="5">
    <source>
        <dbReference type="EMBL" id="RGL63152.1"/>
    </source>
</evidence>
<evidence type="ECO:0000259" key="1">
    <source>
        <dbReference type="Pfam" id="PF13657"/>
    </source>
</evidence>
<organism evidence="4 19">
    <name type="scientific">Segatella copri</name>
    <dbReference type="NCBI Taxonomy" id="165179"/>
    <lineage>
        <taxon>Bacteria</taxon>
        <taxon>Pseudomonadati</taxon>
        <taxon>Bacteroidota</taxon>
        <taxon>Bacteroidia</taxon>
        <taxon>Bacteroidales</taxon>
        <taxon>Prevotellaceae</taxon>
        <taxon>Segatella</taxon>
    </lineage>
</organism>
<dbReference type="NCBIfam" id="TIGR03071">
    <property type="entry name" value="couple_hipA"/>
    <property type="match status" value="1"/>
</dbReference>
<evidence type="ECO:0000313" key="16">
    <source>
        <dbReference type="Proteomes" id="UP000285236"/>
    </source>
</evidence>
<comment type="caution">
    <text evidence="4">The sequence shown here is derived from an EMBL/GenBank/DDBJ whole genome shotgun (WGS) entry which is preliminary data.</text>
</comment>
<dbReference type="Proteomes" id="UP000261245">
    <property type="component" value="Unassembled WGS sequence"/>
</dbReference>
<reference evidence="2" key="2">
    <citation type="submission" date="2022-07" db="EMBL/GenBank/DDBJ databases">
        <title>Prevotella copri.</title>
        <authorList>
            <person name="Yang C."/>
        </authorList>
    </citation>
    <scope>NUCLEOTIDE SEQUENCE</scope>
    <source>
        <strain evidence="2">HF1476</strain>
    </source>
</reference>
<dbReference type="EMBL" id="QRIN01000001">
    <property type="protein sequence ID" value="RHG69698.1"/>
    <property type="molecule type" value="Genomic_DNA"/>
</dbReference>
<dbReference type="EMBL" id="QSFW01000009">
    <property type="protein sequence ID" value="RHA87610.1"/>
    <property type="molecule type" value="Genomic_DNA"/>
</dbReference>
<evidence type="ECO:0000313" key="3">
    <source>
        <dbReference type="EMBL" id="MCW4092715.1"/>
    </source>
</evidence>
<dbReference type="EMBL" id="QRNB01000016">
    <property type="protein sequence ID" value="RHK11473.1"/>
    <property type="molecule type" value="Genomic_DNA"/>
</dbReference>
<reference evidence="4" key="3">
    <citation type="submission" date="2022-11" db="EMBL/GenBank/DDBJ databases">
        <title>Genomic repertoires linked with pathogenic potency of arthritogenic Prevotella copri isolated from the gut of rheumatoid arthritis patients.</title>
        <authorList>
            <person name="Nii T."/>
            <person name="Maeda Y."/>
            <person name="Motooka D."/>
            <person name="Naito M."/>
            <person name="Matsumoto Y."/>
            <person name="Ogawa T."/>
            <person name="Oguro-Igashira E."/>
            <person name="Kishikawa T."/>
            <person name="Yamashita M."/>
            <person name="Koizumi S."/>
            <person name="Kurakawa T."/>
            <person name="Okumura R."/>
            <person name="Kayama H."/>
            <person name="Murakami M."/>
            <person name="Sakaguchi T."/>
            <person name="Das B."/>
            <person name="Nakamura S."/>
            <person name="Okada Y."/>
            <person name="Kumanogoh A."/>
            <person name="Takeda K."/>
        </authorList>
    </citation>
    <scope>NUCLEOTIDE SEQUENCE</scope>
    <source>
        <strain evidence="4">H012_8</strain>
        <strain evidence="3">N016-13</strain>
    </source>
</reference>
<evidence type="ECO:0000313" key="13">
    <source>
        <dbReference type="Proteomes" id="UP000261245"/>
    </source>
</evidence>
<dbReference type="Proteomes" id="UP001209168">
    <property type="component" value="Unassembled WGS sequence"/>
</dbReference>
<keyword evidence="5" id="KW-0418">Kinase</keyword>
<evidence type="ECO:0000313" key="4">
    <source>
        <dbReference type="EMBL" id="MCW4154451.1"/>
    </source>
</evidence>
<evidence type="ECO:0000313" key="8">
    <source>
        <dbReference type="EMBL" id="RGW44999.1"/>
    </source>
</evidence>
<protein>
    <submittedName>
        <fullName evidence="4">HipA N-terminal domain-containing protein</fullName>
    </submittedName>
    <submittedName>
        <fullName evidence="5">Phosphatidylinositol kinase</fullName>
    </submittedName>
</protein>
<dbReference type="PANTHER" id="PTHR37419:SF6">
    <property type="entry name" value="KINASE HI_0665-RELATED"/>
    <property type="match status" value="1"/>
</dbReference>
<feature type="domain" description="HipA N-terminal subdomain 1" evidence="1">
    <location>
        <begin position="5"/>
        <end position="101"/>
    </location>
</feature>
<dbReference type="InterPro" id="IPR017508">
    <property type="entry name" value="HipA_N1"/>
</dbReference>
<dbReference type="PANTHER" id="PTHR37419">
    <property type="entry name" value="SERINE/THREONINE-PROTEIN KINASE TOXIN HIPA"/>
    <property type="match status" value="1"/>
</dbReference>
<name>A0A3E5AHL6_9BACT</name>
<dbReference type="AlphaFoldDB" id="A0A3E5AHL6"/>
<dbReference type="EMBL" id="JAPDVH010000001">
    <property type="protein sequence ID" value="MCW4154451.1"/>
    <property type="molecule type" value="Genomic_DNA"/>
</dbReference>
<proteinExistence type="predicted"/>
<evidence type="ECO:0000313" key="11">
    <source>
        <dbReference type="EMBL" id="RHK11473.1"/>
    </source>
</evidence>
<evidence type="ECO:0000313" key="15">
    <source>
        <dbReference type="Proteomes" id="UP000284990"/>
    </source>
</evidence>
<dbReference type="Pfam" id="PF13657">
    <property type="entry name" value="Couple_hipA"/>
    <property type="match status" value="1"/>
</dbReference>
<reference evidence="12 13" key="1">
    <citation type="submission" date="2018-08" db="EMBL/GenBank/DDBJ databases">
        <title>A genome reference for cultivated species of the human gut microbiota.</title>
        <authorList>
            <person name="Zou Y."/>
            <person name="Xue W."/>
            <person name="Luo G."/>
        </authorList>
    </citation>
    <scope>NUCLEOTIDE SEQUENCE [LARGE SCALE GENOMIC DNA]</scope>
    <source>
        <strain evidence="8 14">AF12-50</strain>
        <strain evidence="7 16">AF15-25</strain>
        <strain evidence="11 17">AF46-2NS</strain>
        <strain evidence="10 18">AM22-1</strain>
        <strain evidence="9 15">AM42-23AC</strain>
        <strain evidence="6 13">OM06-11</strain>
        <strain evidence="5 12">TF06-40</strain>
    </source>
</reference>
<evidence type="ECO:0000313" key="2">
    <source>
        <dbReference type="EMBL" id="MCP9599412.1"/>
    </source>
</evidence>
<dbReference type="RefSeq" id="WP_117692625.1">
    <property type="nucleotide sequence ID" value="NZ_CATKVS010000004.1"/>
</dbReference>
<dbReference type="GO" id="GO:0004674">
    <property type="term" value="F:protein serine/threonine kinase activity"/>
    <property type="evidence" value="ECO:0007669"/>
    <property type="project" value="TreeGrafter"/>
</dbReference>
<keyword evidence="5" id="KW-0808">Transferase</keyword>
<dbReference type="Proteomes" id="UP000286501">
    <property type="component" value="Unassembled WGS sequence"/>
</dbReference>
<evidence type="ECO:0000313" key="12">
    <source>
        <dbReference type="Proteomes" id="UP000261187"/>
    </source>
</evidence>
<dbReference type="InterPro" id="IPR052028">
    <property type="entry name" value="HipA_Ser/Thr_kinase"/>
</dbReference>
<dbReference type="GO" id="GO:0005829">
    <property type="term" value="C:cytosol"/>
    <property type="evidence" value="ECO:0007669"/>
    <property type="project" value="TreeGrafter"/>
</dbReference>
<evidence type="ECO:0000313" key="6">
    <source>
        <dbReference type="EMBL" id="RGN12547.1"/>
    </source>
</evidence>
<dbReference type="Proteomes" id="UP000261187">
    <property type="component" value="Unassembled WGS sequence"/>
</dbReference>
<evidence type="ECO:0000313" key="9">
    <source>
        <dbReference type="EMBL" id="RHA87610.1"/>
    </source>
</evidence>
<dbReference type="EMBL" id="JANDWN010000010">
    <property type="protein sequence ID" value="MCP9599412.1"/>
    <property type="molecule type" value="Genomic_DNA"/>
</dbReference>
<dbReference type="EMBL" id="QSSA01000006">
    <property type="protein sequence ID" value="RGL63152.1"/>
    <property type="molecule type" value="Genomic_DNA"/>
</dbReference>
<dbReference type="Proteomes" id="UP000283785">
    <property type="component" value="Unassembled WGS sequence"/>
</dbReference>
<dbReference type="EMBL" id="JAPDUS010000005">
    <property type="protein sequence ID" value="MCW4092715.1"/>
    <property type="molecule type" value="Genomic_DNA"/>
</dbReference>
<sequence length="122" mass="13573">MKQGKIYLYDQYVGLLTEDETGFTFAYDSDYLASDGAEAVSLTLPLSDEPYHDTVLFPFFDGLIPEGWLLNIAESSWKINQRDRMSLLLACCKDCIGAVSVIPTNESPAEEMNGSPHKQKGE</sequence>
<evidence type="ECO:0000313" key="17">
    <source>
        <dbReference type="Proteomes" id="UP000286211"/>
    </source>
</evidence>
<evidence type="ECO:0000313" key="18">
    <source>
        <dbReference type="Proteomes" id="UP000286501"/>
    </source>
</evidence>
<dbReference type="EMBL" id="QSUC01000002">
    <property type="protein sequence ID" value="RGN12547.1"/>
    <property type="molecule type" value="Genomic_DNA"/>
</dbReference>
<dbReference type="Proteomes" id="UP001209074">
    <property type="component" value="Unassembled WGS sequence"/>
</dbReference>
<dbReference type="Proteomes" id="UP000285236">
    <property type="component" value="Unassembled WGS sequence"/>
</dbReference>
<evidence type="ECO:0000313" key="10">
    <source>
        <dbReference type="EMBL" id="RHG69698.1"/>
    </source>
</evidence>
<dbReference type="EMBL" id="QRYP01000013">
    <property type="protein sequence ID" value="RGU97553.1"/>
    <property type="molecule type" value="Genomic_DNA"/>
</dbReference>
<evidence type="ECO:0000313" key="19">
    <source>
        <dbReference type="Proteomes" id="UP001209168"/>
    </source>
</evidence>
<accession>A0A3E5AHL6</accession>
<evidence type="ECO:0000313" key="7">
    <source>
        <dbReference type="EMBL" id="RGU97553.1"/>
    </source>
</evidence>
<gene>
    <name evidence="11" type="ORF">DW079_04490</name>
    <name evidence="10" type="ORF">DW250_00270</name>
    <name evidence="9" type="ORF">DW916_05160</name>
    <name evidence="8" type="ORF">DWV76_00335</name>
    <name evidence="7" type="ORF">DWW35_06550</name>
    <name evidence="6" type="ORF">DXB80_01265</name>
    <name evidence="5" type="ORF">DXC61_03855</name>
    <name evidence="2" type="ORF">NNC55_05515</name>
    <name evidence="3" type="ORF">ONT05_03935</name>
    <name evidence="4" type="ORF">ONT23_02615</name>
</gene>
<dbReference type="EMBL" id="QSAG01000001">
    <property type="protein sequence ID" value="RGW44999.1"/>
    <property type="molecule type" value="Genomic_DNA"/>
</dbReference>
<dbReference type="Proteomes" id="UP000284990">
    <property type="component" value="Unassembled WGS sequence"/>
</dbReference>
<dbReference type="Proteomes" id="UP001204486">
    <property type="component" value="Unassembled WGS sequence"/>
</dbReference>